<dbReference type="GO" id="GO:0019814">
    <property type="term" value="C:immunoglobulin complex"/>
    <property type="evidence" value="ECO:0007669"/>
    <property type="project" value="UniProtKB-KW"/>
</dbReference>
<dbReference type="AlphaFoldDB" id="A0A8C0GZA8"/>
<dbReference type="InterPro" id="IPR050199">
    <property type="entry name" value="IgHV"/>
</dbReference>
<dbReference type="GeneTree" id="ENSGT01030000234536"/>
<dbReference type="Pfam" id="PF07686">
    <property type="entry name" value="V-set"/>
    <property type="match status" value="1"/>
</dbReference>
<dbReference type="InterPro" id="IPR007110">
    <property type="entry name" value="Ig-like_dom"/>
</dbReference>
<name>A0A8C0GZA8_CHEAB</name>
<feature type="domain" description="Ig-like" evidence="5">
    <location>
        <begin position="14"/>
        <end position="114"/>
    </location>
</feature>
<dbReference type="SMART" id="SM00406">
    <property type="entry name" value="IGv"/>
    <property type="match status" value="1"/>
</dbReference>
<keyword evidence="1" id="KW-0391">Immunity</keyword>
<dbReference type="InterPro" id="IPR003599">
    <property type="entry name" value="Ig_sub"/>
</dbReference>
<accession>A0A8C0GZA8</accession>
<feature type="compositionally biased region" description="Polar residues" evidence="4">
    <location>
        <begin position="143"/>
        <end position="153"/>
    </location>
</feature>
<keyword evidence="7" id="KW-1185">Reference proteome</keyword>
<protein>
    <recommendedName>
        <fullName evidence="5">Ig-like domain-containing protein</fullName>
    </recommendedName>
</protein>
<dbReference type="Proteomes" id="UP000694404">
    <property type="component" value="Unplaced"/>
</dbReference>
<dbReference type="OMA" id="WIGEICT"/>
<evidence type="ECO:0000256" key="3">
    <source>
        <dbReference type="ARBA" id="ARBA00043265"/>
    </source>
</evidence>
<keyword evidence="3" id="KW-1280">Immunoglobulin</keyword>
<evidence type="ECO:0000256" key="2">
    <source>
        <dbReference type="ARBA" id="ARBA00023130"/>
    </source>
</evidence>
<dbReference type="InterPro" id="IPR013783">
    <property type="entry name" value="Ig-like_fold"/>
</dbReference>
<organism evidence="6 7">
    <name type="scientific">Chelonoidis abingdonii</name>
    <name type="common">Abingdon island giant tortoise</name>
    <name type="synonym">Testudo abingdonii</name>
    <dbReference type="NCBI Taxonomy" id="106734"/>
    <lineage>
        <taxon>Eukaryota</taxon>
        <taxon>Metazoa</taxon>
        <taxon>Chordata</taxon>
        <taxon>Craniata</taxon>
        <taxon>Vertebrata</taxon>
        <taxon>Euteleostomi</taxon>
        <taxon>Archelosauria</taxon>
        <taxon>Testudinata</taxon>
        <taxon>Testudines</taxon>
        <taxon>Cryptodira</taxon>
        <taxon>Durocryptodira</taxon>
        <taxon>Testudinoidea</taxon>
        <taxon>Testudinidae</taxon>
        <taxon>Chelonoidis</taxon>
    </lineage>
</organism>
<reference evidence="6" key="2">
    <citation type="submission" date="2025-09" db="UniProtKB">
        <authorList>
            <consortium name="Ensembl"/>
        </authorList>
    </citation>
    <scope>IDENTIFICATION</scope>
</reference>
<evidence type="ECO:0000256" key="4">
    <source>
        <dbReference type="SAM" id="MobiDB-lite"/>
    </source>
</evidence>
<dbReference type="PANTHER" id="PTHR23266">
    <property type="entry name" value="IMMUNOGLOBULIN HEAVY CHAIN"/>
    <property type="match status" value="1"/>
</dbReference>
<feature type="region of interest" description="Disordered" evidence="4">
    <location>
        <begin position="125"/>
        <end position="153"/>
    </location>
</feature>
<evidence type="ECO:0000313" key="6">
    <source>
        <dbReference type="Ensembl" id="ENSCABP00000016432.1"/>
    </source>
</evidence>
<dbReference type="FunFam" id="2.60.40.10:FF:002426">
    <property type="entry name" value="Immunoglobulin heavy variable V15-2"/>
    <property type="match status" value="1"/>
</dbReference>
<keyword evidence="2" id="KW-1064">Adaptive immunity</keyword>
<dbReference type="PROSITE" id="PS50835">
    <property type="entry name" value="IG_LIKE"/>
    <property type="match status" value="1"/>
</dbReference>
<dbReference type="Ensembl" id="ENSCABT00000018003.1">
    <property type="protein sequence ID" value="ENSCABP00000016432.1"/>
    <property type="gene ID" value="ENSCABG00000012209.1"/>
</dbReference>
<reference evidence="6" key="1">
    <citation type="submission" date="2025-08" db="UniProtKB">
        <authorList>
            <consortium name="Ensembl"/>
        </authorList>
    </citation>
    <scope>IDENTIFICATION</scope>
</reference>
<dbReference type="InterPro" id="IPR036179">
    <property type="entry name" value="Ig-like_dom_sf"/>
</dbReference>
<evidence type="ECO:0000313" key="7">
    <source>
        <dbReference type="Proteomes" id="UP000694404"/>
    </source>
</evidence>
<evidence type="ECO:0000256" key="1">
    <source>
        <dbReference type="ARBA" id="ARBA00022859"/>
    </source>
</evidence>
<dbReference type="GO" id="GO:0002250">
    <property type="term" value="P:adaptive immune response"/>
    <property type="evidence" value="ECO:0007669"/>
    <property type="project" value="UniProtKB-KW"/>
</dbReference>
<sequence length="153" mass="16236">MNSHGSVFSTGVLSQVQLVESGPGIVKPSETLSLICSISGASSDTLGSNCCWWSWIRQSPGKGLEWIGRIAQGGSTNYAASLQSRTTISVNPSKNQFSLELRSLTAADTGTYYCARDTVTQSRAGLAQKGEGVSEQRRETRSAGLSTATVRWG</sequence>
<dbReference type="SUPFAM" id="SSF48726">
    <property type="entry name" value="Immunoglobulin"/>
    <property type="match status" value="1"/>
</dbReference>
<feature type="compositionally biased region" description="Basic and acidic residues" evidence="4">
    <location>
        <begin position="132"/>
        <end position="141"/>
    </location>
</feature>
<evidence type="ECO:0000259" key="5">
    <source>
        <dbReference type="PROSITE" id="PS50835"/>
    </source>
</evidence>
<dbReference type="Gene3D" id="2.60.40.10">
    <property type="entry name" value="Immunoglobulins"/>
    <property type="match status" value="1"/>
</dbReference>
<dbReference type="InterPro" id="IPR013106">
    <property type="entry name" value="Ig_V-set"/>
</dbReference>
<dbReference type="SMART" id="SM00409">
    <property type="entry name" value="IG"/>
    <property type="match status" value="1"/>
</dbReference>
<dbReference type="GO" id="GO:0005576">
    <property type="term" value="C:extracellular region"/>
    <property type="evidence" value="ECO:0007669"/>
    <property type="project" value="UniProtKB-ARBA"/>
</dbReference>
<proteinExistence type="predicted"/>